<dbReference type="Proteomes" id="UP000070544">
    <property type="component" value="Unassembled WGS sequence"/>
</dbReference>
<evidence type="ECO:0000313" key="1">
    <source>
        <dbReference type="EMBL" id="KXS11449.1"/>
    </source>
</evidence>
<gene>
    <name evidence="1" type="ORF">M427DRAFT_437305</name>
</gene>
<dbReference type="AlphaFoldDB" id="A0A139A449"/>
<reference evidence="1 2" key="1">
    <citation type="journal article" date="2015" name="Genome Biol. Evol.">
        <title>Phylogenomic analyses indicate that early fungi evolved digesting cell walls of algal ancestors of land plants.</title>
        <authorList>
            <person name="Chang Y."/>
            <person name="Wang S."/>
            <person name="Sekimoto S."/>
            <person name="Aerts A.L."/>
            <person name="Choi C."/>
            <person name="Clum A."/>
            <person name="LaButti K.M."/>
            <person name="Lindquist E.A."/>
            <person name="Yee Ngan C."/>
            <person name="Ohm R.A."/>
            <person name="Salamov A.A."/>
            <person name="Grigoriev I.V."/>
            <person name="Spatafora J.W."/>
            <person name="Berbee M.L."/>
        </authorList>
    </citation>
    <scope>NUCLEOTIDE SEQUENCE [LARGE SCALE GENOMIC DNA]</scope>
    <source>
        <strain evidence="1 2">JEL478</strain>
    </source>
</reference>
<organism evidence="1 2">
    <name type="scientific">Gonapodya prolifera (strain JEL478)</name>
    <name type="common">Monoblepharis prolifera</name>
    <dbReference type="NCBI Taxonomy" id="1344416"/>
    <lineage>
        <taxon>Eukaryota</taxon>
        <taxon>Fungi</taxon>
        <taxon>Fungi incertae sedis</taxon>
        <taxon>Chytridiomycota</taxon>
        <taxon>Chytridiomycota incertae sedis</taxon>
        <taxon>Monoblepharidomycetes</taxon>
        <taxon>Monoblepharidales</taxon>
        <taxon>Gonapodyaceae</taxon>
        <taxon>Gonapodya</taxon>
    </lineage>
</organism>
<keyword evidence="2" id="KW-1185">Reference proteome</keyword>
<name>A0A139A449_GONPJ</name>
<evidence type="ECO:0000313" key="2">
    <source>
        <dbReference type="Proteomes" id="UP000070544"/>
    </source>
</evidence>
<protein>
    <submittedName>
        <fullName evidence="1">Uncharacterized protein</fullName>
    </submittedName>
</protein>
<sequence length="163" mass="17386">MMDRRGKPPPLPPLKNGISLCILTGVARCSPGASTVPFNGANVCLRRVSLSFWASVLCILRTRSPSNASTVSVQNPPSAATPTFLADMDVVEEVSVAGAVVAPEHKVLLIVTDFPYGMPLAQLYNPGLLMAQYAVTEGGRIPSTFACDIVVLEIHAGQLRERR</sequence>
<dbReference type="EMBL" id="KQ965802">
    <property type="protein sequence ID" value="KXS11449.1"/>
    <property type="molecule type" value="Genomic_DNA"/>
</dbReference>
<proteinExistence type="predicted"/>
<accession>A0A139A449</accession>